<comment type="caution">
    <text evidence="2">The sequence shown here is derived from an EMBL/GenBank/DDBJ whole genome shotgun (WGS) entry which is preliminary data.</text>
</comment>
<dbReference type="GO" id="GO:0010274">
    <property type="term" value="P:hydrotropism"/>
    <property type="evidence" value="ECO:0007669"/>
    <property type="project" value="InterPro"/>
</dbReference>
<protein>
    <submittedName>
        <fullName evidence="2">Protein MIZU-KUSSEI 1-like</fullName>
    </submittedName>
</protein>
<feature type="compositionally biased region" description="Basic and acidic residues" evidence="1">
    <location>
        <begin position="15"/>
        <end position="24"/>
    </location>
</feature>
<feature type="region of interest" description="Disordered" evidence="1">
    <location>
        <begin position="15"/>
        <end position="38"/>
    </location>
</feature>
<gene>
    <name evidence="2" type="ORF">C2845_PM06G23950</name>
</gene>
<accession>A0A3L6R9E1</accession>
<dbReference type="OrthoDB" id="774785at2759"/>
<proteinExistence type="predicted"/>
<dbReference type="PANTHER" id="PTHR31696:SF72">
    <property type="entry name" value="OS05G0280000 PROTEIN"/>
    <property type="match status" value="1"/>
</dbReference>
<organism evidence="2 3">
    <name type="scientific">Panicum miliaceum</name>
    <name type="common">Proso millet</name>
    <name type="synonym">Broomcorn millet</name>
    <dbReference type="NCBI Taxonomy" id="4540"/>
    <lineage>
        <taxon>Eukaryota</taxon>
        <taxon>Viridiplantae</taxon>
        <taxon>Streptophyta</taxon>
        <taxon>Embryophyta</taxon>
        <taxon>Tracheophyta</taxon>
        <taxon>Spermatophyta</taxon>
        <taxon>Magnoliopsida</taxon>
        <taxon>Liliopsida</taxon>
        <taxon>Poales</taxon>
        <taxon>Poaceae</taxon>
        <taxon>PACMAD clade</taxon>
        <taxon>Panicoideae</taxon>
        <taxon>Panicodae</taxon>
        <taxon>Paniceae</taxon>
        <taxon>Panicinae</taxon>
        <taxon>Panicum</taxon>
        <taxon>Panicum sect. Panicum</taxon>
    </lineage>
</organism>
<reference evidence="3" key="1">
    <citation type="journal article" date="2019" name="Nat. Commun.">
        <title>The genome of broomcorn millet.</title>
        <authorList>
            <person name="Zou C."/>
            <person name="Miki D."/>
            <person name="Li D."/>
            <person name="Tang Q."/>
            <person name="Xiao L."/>
            <person name="Rajput S."/>
            <person name="Deng P."/>
            <person name="Jia W."/>
            <person name="Huang R."/>
            <person name="Zhang M."/>
            <person name="Sun Y."/>
            <person name="Hu J."/>
            <person name="Fu X."/>
            <person name="Schnable P.S."/>
            <person name="Li F."/>
            <person name="Zhang H."/>
            <person name="Feng B."/>
            <person name="Zhu X."/>
            <person name="Liu R."/>
            <person name="Schnable J.C."/>
            <person name="Zhu J.-K."/>
            <person name="Zhang H."/>
        </authorList>
    </citation>
    <scope>NUCLEOTIDE SEQUENCE [LARGE SCALE GENOMIC DNA]</scope>
</reference>
<dbReference type="Pfam" id="PF04759">
    <property type="entry name" value="DUF617"/>
    <property type="match status" value="1"/>
</dbReference>
<evidence type="ECO:0000313" key="2">
    <source>
        <dbReference type="EMBL" id="RLM99292.1"/>
    </source>
</evidence>
<dbReference type="Proteomes" id="UP000275267">
    <property type="component" value="Unassembled WGS sequence"/>
</dbReference>
<dbReference type="AlphaFoldDB" id="A0A3L6R9E1"/>
<dbReference type="PANTHER" id="PTHR31696">
    <property type="entry name" value="PROTEIN MIZU-KUSSEI 1"/>
    <property type="match status" value="1"/>
</dbReference>
<dbReference type="InterPro" id="IPR006460">
    <property type="entry name" value="MIZ1-like_pln"/>
</dbReference>
<evidence type="ECO:0000313" key="3">
    <source>
        <dbReference type="Proteomes" id="UP000275267"/>
    </source>
</evidence>
<feature type="region of interest" description="Disordered" evidence="1">
    <location>
        <begin position="130"/>
        <end position="152"/>
    </location>
</feature>
<sequence>MGSGLLRIALECHRPSGIPHHDGGRGGGASSAATGGSTSRNVWKASCNGCDVGYAVRRRPTDWDRRVLENMRTMTTGVGVLPPTVALEERPNDGNLQDGGGGSGSGEVLYMRATYERIVGSRDAVSYHLISPGTGGGRPASGAKRLLTADQG</sequence>
<name>A0A3L6R9E1_PANMI</name>
<evidence type="ECO:0000256" key="1">
    <source>
        <dbReference type="SAM" id="MobiDB-lite"/>
    </source>
</evidence>
<dbReference type="STRING" id="4540.A0A3L6R9E1"/>
<dbReference type="EMBL" id="PQIB02000009">
    <property type="protein sequence ID" value="RLM99292.1"/>
    <property type="molecule type" value="Genomic_DNA"/>
</dbReference>
<keyword evidence="3" id="KW-1185">Reference proteome</keyword>